<dbReference type="Gene3D" id="2.40.128.110">
    <property type="entry name" value="Lipid/polyisoprenoid-binding, YceI-like"/>
    <property type="match status" value="1"/>
</dbReference>
<keyword evidence="4" id="KW-1185">Reference proteome</keyword>
<dbReference type="Pfam" id="PF04264">
    <property type="entry name" value="YceI"/>
    <property type="match status" value="1"/>
</dbReference>
<organism evidence="3 4">
    <name type="scientific">Dactylosporangium fulvum</name>
    <dbReference type="NCBI Taxonomy" id="53359"/>
    <lineage>
        <taxon>Bacteria</taxon>
        <taxon>Bacillati</taxon>
        <taxon>Actinomycetota</taxon>
        <taxon>Actinomycetes</taxon>
        <taxon>Micromonosporales</taxon>
        <taxon>Micromonosporaceae</taxon>
        <taxon>Dactylosporangium</taxon>
    </lineage>
</organism>
<gene>
    <name evidence="3" type="ORF">Dfulv_21625</name>
</gene>
<dbReference type="Proteomes" id="UP001059617">
    <property type="component" value="Chromosome"/>
</dbReference>
<dbReference type="PANTHER" id="PTHR34406">
    <property type="entry name" value="PROTEIN YCEI"/>
    <property type="match status" value="1"/>
</dbReference>
<reference evidence="3" key="1">
    <citation type="submission" date="2021-04" db="EMBL/GenBank/DDBJ databases">
        <authorList>
            <person name="Hartkoorn R.C."/>
            <person name="Beaudoing E."/>
            <person name="Hot D."/>
        </authorList>
    </citation>
    <scope>NUCLEOTIDE SEQUENCE</scope>
    <source>
        <strain evidence="3">NRRL B-16292</strain>
    </source>
</reference>
<evidence type="ECO:0000313" key="3">
    <source>
        <dbReference type="EMBL" id="UWP86694.1"/>
    </source>
</evidence>
<name>A0ABY5WB47_9ACTN</name>
<reference evidence="3" key="2">
    <citation type="submission" date="2022-09" db="EMBL/GenBank/DDBJ databases">
        <title>Biosynthetic gene clusters of Dactylosporangioum fulvum.</title>
        <authorList>
            <person name="Caradec T."/>
        </authorList>
    </citation>
    <scope>NUCLEOTIDE SEQUENCE</scope>
    <source>
        <strain evidence="3">NRRL B-16292</strain>
    </source>
</reference>
<protein>
    <submittedName>
        <fullName evidence="3">YceI family protein</fullName>
    </submittedName>
</protein>
<dbReference type="InterPro" id="IPR007372">
    <property type="entry name" value="Lipid/polyisoprenoid-bd_YceI"/>
</dbReference>
<dbReference type="PANTHER" id="PTHR34406:SF1">
    <property type="entry name" value="PROTEIN YCEI"/>
    <property type="match status" value="1"/>
</dbReference>
<dbReference type="SMART" id="SM00867">
    <property type="entry name" value="YceI"/>
    <property type="match status" value="1"/>
</dbReference>
<evidence type="ECO:0000313" key="4">
    <source>
        <dbReference type="Proteomes" id="UP001059617"/>
    </source>
</evidence>
<dbReference type="InterPro" id="IPR036761">
    <property type="entry name" value="TTHA0802/YceI-like_sf"/>
</dbReference>
<accession>A0ABY5WB47</accession>
<dbReference type="SUPFAM" id="SSF101874">
    <property type="entry name" value="YceI-like"/>
    <property type="match status" value="1"/>
</dbReference>
<dbReference type="EMBL" id="CP073720">
    <property type="protein sequence ID" value="UWP86694.1"/>
    <property type="molecule type" value="Genomic_DNA"/>
</dbReference>
<evidence type="ECO:0000259" key="2">
    <source>
        <dbReference type="SMART" id="SM00867"/>
    </source>
</evidence>
<feature type="domain" description="Lipid/polyisoprenoid-binding YceI-like" evidence="2">
    <location>
        <begin position="14"/>
        <end position="184"/>
    </location>
</feature>
<evidence type="ECO:0000256" key="1">
    <source>
        <dbReference type="ARBA" id="ARBA00008812"/>
    </source>
</evidence>
<proteinExistence type="inferred from homology"/>
<dbReference type="RefSeq" id="WP_259866122.1">
    <property type="nucleotide sequence ID" value="NZ_BAAAST010000054.1"/>
</dbReference>
<sequence length="187" mass="20352">MSATATIPGYTAGRWDIDPANSAVTFTVRHMLVNTMHGRFNVFAGEVVTRENPLESTVAAAIETSSIDSNDRERDEHLRAPEYLDVSAHPLMSYRSTALREDADGYVLDGELTLKGMSRQVPLWLEPGGILAPDPIGKTRMGIAATGSIDRADFGLSSELLDMPLIGGLLVSRRVEIRIDIEATLAR</sequence>
<comment type="similarity">
    <text evidence="1">Belongs to the UPF0312 family.</text>
</comment>